<accession>A0AAW8U223</accession>
<keyword evidence="1" id="KW-0472">Membrane</keyword>
<evidence type="ECO:0000313" key="2">
    <source>
        <dbReference type="EMBL" id="MDT2810332.1"/>
    </source>
</evidence>
<gene>
    <name evidence="2" type="primary">comGD</name>
    <name evidence="2" type="ORF">P7H43_07540</name>
</gene>
<dbReference type="NCBIfam" id="NF040982">
    <property type="entry name" value="ComGD"/>
    <property type="match status" value="1"/>
</dbReference>
<comment type="caution">
    <text evidence="2">The sequence shown here is derived from an EMBL/GenBank/DDBJ whole genome shotgun (WGS) entry which is preliminary data.</text>
</comment>
<dbReference type="AlphaFoldDB" id="A0AAW8U223"/>
<organism evidence="2 3">
    <name type="scientific">Enterococcus asini</name>
    <dbReference type="NCBI Taxonomy" id="57732"/>
    <lineage>
        <taxon>Bacteria</taxon>
        <taxon>Bacillati</taxon>
        <taxon>Bacillota</taxon>
        <taxon>Bacilli</taxon>
        <taxon>Lactobacillales</taxon>
        <taxon>Enterococcaceae</taxon>
        <taxon>Enterococcus</taxon>
    </lineage>
</organism>
<dbReference type="EMBL" id="JARQBJ010000003">
    <property type="protein sequence ID" value="MDT2810332.1"/>
    <property type="molecule type" value="Genomic_DNA"/>
</dbReference>
<proteinExistence type="predicted"/>
<dbReference type="RefSeq" id="WP_161999025.1">
    <property type="nucleotide sequence ID" value="NZ_JAQESC010000003.1"/>
</dbReference>
<dbReference type="InterPro" id="IPR016785">
    <property type="entry name" value="ComGD"/>
</dbReference>
<dbReference type="Proteomes" id="UP001256711">
    <property type="component" value="Unassembled WGS sequence"/>
</dbReference>
<keyword evidence="1" id="KW-0812">Transmembrane</keyword>
<reference evidence="2" key="1">
    <citation type="submission" date="2023-03" db="EMBL/GenBank/DDBJ databases">
        <authorList>
            <person name="Shen W."/>
            <person name="Cai J."/>
        </authorList>
    </citation>
    <scope>NUCLEOTIDE SEQUENCE</scope>
    <source>
        <strain evidence="2">B226-2</strain>
    </source>
</reference>
<name>A0AAW8U223_9ENTE</name>
<sequence length="160" mass="18317">MKQLFLRRPFTGFTLVESIAVLFVMGSFCLLPVLMVAAWQEELTVRRFLNRFEKMVFVCQQIAVVEGRNTSIKNVAQPERMFLFYTGSVANNRPQPYPEDRFEALVIPGVLTGGNSIKEIKFLAESGHPSRLATIRFGWPKRGITYTYQFQLGGGRFEKE</sequence>
<protein>
    <submittedName>
        <fullName evidence="2">Competence type IV pilus minor pilin ComGD</fullName>
    </submittedName>
</protein>
<evidence type="ECO:0000256" key="1">
    <source>
        <dbReference type="SAM" id="Phobius"/>
    </source>
</evidence>
<evidence type="ECO:0000313" key="3">
    <source>
        <dbReference type="Proteomes" id="UP001256711"/>
    </source>
</evidence>
<keyword evidence="1" id="KW-1133">Transmembrane helix</keyword>
<feature type="transmembrane region" description="Helical" evidence="1">
    <location>
        <begin position="12"/>
        <end position="39"/>
    </location>
</feature>